<evidence type="ECO:0000256" key="1">
    <source>
        <dbReference type="SAM" id="Coils"/>
    </source>
</evidence>
<feature type="compositionally biased region" description="Basic and acidic residues" evidence="2">
    <location>
        <begin position="50"/>
        <end position="68"/>
    </location>
</feature>
<feature type="coiled-coil region" evidence="1">
    <location>
        <begin position="84"/>
        <end position="156"/>
    </location>
</feature>
<dbReference type="VEuPathDB" id="TriTrypDB:ADEAN_000736100"/>
<dbReference type="EMBL" id="LR877159">
    <property type="protein sequence ID" value="CAD2219848.1"/>
    <property type="molecule type" value="Genomic_DNA"/>
</dbReference>
<sequence>MTDVRAFHDYQSRTAFMTDREHSLEVRRIAVQELRQRIMREQQESQLRQEQLDQERARYSQKKNVQDEKLRAKEAHAKSQHDHVNNLAEEEERLTASIKQCSEAIEKASSDIEQRKRLEANLREAKDALTRLKYDLEEKDAQVMKMEAKVARIEMTTEKRHNQFAERLPDQWLPRVVEPNHAAGLEGTAGESILLVDDEVAV</sequence>
<keyword evidence="1" id="KW-0175">Coiled coil</keyword>
<proteinExistence type="predicted"/>
<protein>
    <submittedName>
        <fullName evidence="3">Uncharacterized protein</fullName>
    </submittedName>
</protein>
<keyword evidence="4" id="KW-1185">Reference proteome</keyword>
<feature type="region of interest" description="Disordered" evidence="2">
    <location>
        <begin position="48"/>
        <end position="68"/>
    </location>
</feature>
<organism evidence="3 4">
    <name type="scientific">Angomonas deanei</name>
    <dbReference type="NCBI Taxonomy" id="59799"/>
    <lineage>
        <taxon>Eukaryota</taxon>
        <taxon>Discoba</taxon>
        <taxon>Euglenozoa</taxon>
        <taxon>Kinetoplastea</taxon>
        <taxon>Metakinetoplastina</taxon>
        <taxon>Trypanosomatida</taxon>
        <taxon>Trypanosomatidae</taxon>
        <taxon>Strigomonadinae</taxon>
        <taxon>Angomonas</taxon>
    </lineage>
</organism>
<gene>
    <name evidence="3" type="ORF">ADEAN_000736100</name>
</gene>
<dbReference type="Proteomes" id="UP000515908">
    <property type="component" value="Chromosome 15"/>
</dbReference>
<accession>A0A7G2CJ22</accession>
<evidence type="ECO:0000313" key="3">
    <source>
        <dbReference type="EMBL" id="CAD2219848.1"/>
    </source>
</evidence>
<evidence type="ECO:0000256" key="2">
    <source>
        <dbReference type="SAM" id="MobiDB-lite"/>
    </source>
</evidence>
<evidence type="ECO:0000313" key="4">
    <source>
        <dbReference type="Proteomes" id="UP000515908"/>
    </source>
</evidence>
<reference evidence="3 4" key="1">
    <citation type="submission" date="2020-08" db="EMBL/GenBank/DDBJ databases">
        <authorList>
            <person name="Newling K."/>
            <person name="Davey J."/>
            <person name="Forrester S."/>
        </authorList>
    </citation>
    <scope>NUCLEOTIDE SEQUENCE [LARGE SCALE GENOMIC DNA]</scope>
    <source>
        <strain evidence="4">Crithidia deanei Carvalho (ATCC PRA-265)</strain>
    </source>
</reference>
<dbReference type="AlphaFoldDB" id="A0A7G2CJ22"/>
<name>A0A7G2CJ22_9TRYP</name>
<dbReference type="OrthoDB" id="277887at2759"/>